<evidence type="ECO:0000256" key="1">
    <source>
        <dbReference type="ARBA" id="ARBA00001946"/>
    </source>
</evidence>
<dbReference type="EMBL" id="LWSU01000274">
    <property type="protein sequence ID" value="OAX53486.1"/>
    <property type="molecule type" value="Genomic_DNA"/>
</dbReference>
<keyword evidence="6" id="KW-0460">Magnesium</keyword>
<keyword evidence="4" id="KW-0816">Tricarboxylic acid cycle</keyword>
<sequence length="559" mass="60165">MPDGDFLSSEQAITLHADTVLRIEHVGADGRLDTLASGLRVAAGDVLDAAVMRRHALRAFLAASFDACKRDGLLFSLPLKCTSMKVSDSAIFASAVDIHFAELLSRHAALLHRHCYCPQSGIQGLQRIAASHSDHGEFAANLAAPRQPELAMVDARAGHSTLSAPGSTSIAVQMAEALLHGGRGVGADGRWADTRFVIPNRSEADVYRALLEDIQLHGLPEPSRIGSATVVGVSADAADEYGAQETTFEIERAGRVRIVDAYGRVLIEHAVDAGDIWRACRRSGRAIRHWIACALAQARCQSAPLLFCLDANRPRDRETLRHLRSACLVSEWVPAGISVHCSRNAIGSLLGRLRRGEAVVAATGNLLRDYLGEYLGAIEAGSSAMLEVRTELLNGGKVLEAGAAGCAPAIARDFLQRNHLRWNPVGDLQAWSGALAEIGERSVCALSIAAAEGLKRVTASLLAQVTLPASHGETMDLRVAHVHLACAWALELRDLPELGPRFASLAQALDQARARIEDEILRARRLPADLGGYYRPDPERLSRAMHPSLCFERILSTLD</sequence>
<evidence type="ECO:0000256" key="2">
    <source>
        <dbReference type="ARBA" id="ARBA00013013"/>
    </source>
</evidence>
<accession>A0A199NXN3</accession>
<evidence type="ECO:0000256" key="6">
    <source>
        <dbReference type="ARBA" id="ARBA00022842"/>
    </source>
</evidence>
<dbReference type="GO" id="GO:0006099">
    <property type="term" value="P:tricarboxylic acid cycle"/>
    <property type="evidence" value="ECO:0007669"/>
    <property type="project" value="UniProtKB-KW"/>
</dbReference>
<dbReference type="PANTHER" id="PTHR36999:SF1">
    <property type="entry name" value="ISOCITRATE DEHYDROGENASE (NADP(+))"/>
    <property type="match status" value="1"/>
</dbReference>
<name>A0A199NXN3_9XANT</name>
<evidence type="ECO:0000256" key="8">
    <source>
        <dbReference type="ARBA" id="ARBA00023002"/>
    </source>
</evidence>
<evidence type="ECO:0000313" key="12">
    <source>
        <dbReference type="Proteomes" id="UP000093858"/>
    </source>
</evidence>
<evidence type="ECO:0000313" key="11">
    <source>
        <dbReference type="EMBL" id="OAX53486.1"/>
    </source>
</evidence>
<dbReference type="GO" id="GO:0006097">
    <property type="term" value="P:glyoxylate cycle"/>
    <property type="evidence" value="ECO:0007669"/>
    <property type="project" value="UniProtKB-KW"/>
</dbReference>
<protein>
    <recommendedName>
        <fullName evidence="2">isocitrate dehydrogenase (NADP(+))</fullName>
        <ecNumber evidence="2">1.1.1.42</ecNumber>
    </recommendedName>
</protein>
<comment type="cofactor">
    <cofactor evidence="1">
        <name>Mg(2+)</name>
        <dbReference type="ChEBI" id="CHEBI:18420"/>
    </cofactor>
</comment>
<organism evidence="11 12">
    <name type="scientific">Xanthomonas graminis pv. poae</name>
    <dbReference type="NCBI Taxonomy" id="227946"/>
    <lineage>
        <taxon>Bacteria</taxon>
        <taxon>Pseudomonadati</taxon>
        <taxon>Pseudomonadota</taxon>
        <taxon>Gammaproteobacteria</taxon>
        <taxon>Lysobacterales</taxon>
        <taxon>Lysobacteraceae</taxon>
        <taxon>Xanthomonas</taxon>
        <taxon>Xanthomonas translucens group</taxon>
        <taxon>Xanthomonas graminis</taxon>
    </lineage>
</organism>
<evidence type="ECO:0000256" key="3">
    <source>
        <dbReference type="ARBA" id="ARBA00022435"/>
    </source>
</evidence>
<proteinExistence type="inferred from homology"/>
<evidence type="ECO:0000256" key="9">
    <source>
        <dbReference type="ARBA" id="ARBA00023554"/>
    </source>
</evidence>
<dbReference type="GO" id="GO:0004450">
    <property type="term" value="F:isocitrate dehydrogenase (NADP+) activity"/>
    <property type="evidence" value="ECO:0007669"/>
    <property type="project" value="UniProtKB-EC"/>
</dbReference>
<evidence type="ECO:0000256" key="4">
    <source>
        <dbReference type="ARBA" id="ARBA00022532"/>
    </source>
</evidence>
<evidence type="ECO:0000256" key="10">
    <source>
        <dbReference type="ARBA" id="ARBA00046318"/>
    </source>
</evidence>
<keyword evidence="3" id="KW-0329">Glyoxylate bypass</keyword>
<dbReference type="GO" id="GO:0046872">
    <property type="term" value="F:metal ion binding"/>
    <property type="evidence" value="ECO:0007669"/>
    <property type="project" value="UniProtKB-KW"/>
</dbReference>
<comment type="catalytic activity">
    <reaction evidence="9">
        <text>D-threo-isocitrate + NADP(+) = 2-oxoglutarate + CO2 + NADPH</text>
        <dbReference type="Rhea" id="RHEA:19629"/>
        <dbReference type="ChEBI" id="CHEBI:15562"/>
        <dbReference type="ChEBI" id="CHEBI:16526"/>
        <dbReference type="ChEBI" id="CHEBI:16810"/>
        <dbReference type="ChEBI" id="CHEBI:57783"/>
        <dbReference type="ChEBI" id="CHEBI:58349"/>
        <dbReference type="EC" id="1.1.1.42"/>
    </reaction>
</comment>
<gene>
    <name evidence="11" type="ORF">A6R73_07165</name>
</gene>
<evidence type="ECO:0000256" key="7">
    <source>
        <dbReference type="ARBA" id="ARBA00022857"/>
    </source>
</evidence>
<evidence type="ECO:0000256" key="5">
    <source>
        <dbReference type="ARBA" id="ARBA00022723"/>
    </source>
</evidence>
<dbReference type="SUPFAM" id="SSF53659">
    <property type="entry name" value="Isocitrate/Isopropylmalate dehydrogenase-like"/>
    <property type="match status" value="1"/>
</dbReference>
<comment type="caution">
    <text evidence="11">The sequence shown here is derived from an EMBL/GenBank/DDBJ whole genome shotgun (WGS) entry which is preliminary data.</text>
</comment>
<keyword evidence="7" id="KW-0521">NADP</keyword>
<dbReference type="AlphaFoldDB" id="A0A199NXN3"/>
<dbReference type="Proteomes" id="UP000093858">
    <property type="component" value="Unassembled WGS sequence"/>
</dbReference>
<dbReference type="PANTHER" id="PTHR36999">
    <property type="entry name" value="ISOCITRATE DEHYDROGENASE [NADP]"/>
    <property type="match status" value="1"/>
</dbReference>
<dbReference type="InterPro" id="IPR004436">
    <property type="entry name" value="Isocitrate_DH_NADP_mono"/>
</dbReference>
<comment type="similarity">
    <text evidence="10">Belongs to the monomeric-type IDH family.</text>
</comment>
<keyword evidence="5" id="KW-0479">Metal-binding</keyword>
<keyword evidence="8" id="KW-0560">Oxidoreductase</keyword>
<reference evidence="11 12" key="1">
    <citation type="submission" date="2016-04" db="EMBL/GenBank/DDBJ databases">
        <title>Xanthomonas translucens phylogeny.</title>
        <authorList>
            <person name="Langlois P."/>
        </authorList>
    </citation>
    <scope>NUCLEOTIDE SEQUENCE [LARGE SCALE GENOMIC DNA]</scope>
    <source>
        <strain evidence="11 12">B99</strain>
    </source>
</reference>
<dbReference type="Pfam" id="PF03971">
    <property type="entry name" value="IDH"/>
    <property type="match status" value="1"/>
</dbReference>
<dbReference type="EC" id="1.1.1.42" evidence="2"/>